<dbReference type="EMBL" id="JAGSOG010000253">
    <property type="protein sequence ID" value="MBR7838060.1"/>
    <property type="molecule type" value="Genomic_DNA"/>
</dbReference>
<name>A0A941EUR6_9ACTN</name>
<gene>
    <name evidence="2" type="ORF">KDL01_32605</name>
</gene>
<reference evidence="2" key="1">
    <citation type="submission" date="2021-04" db="EMBL/GenBank/DDBJ databases">
        <title>Genome based classification of Actinospica acidithermotolerans sp. nov., an actinobacterium isolated from an Indonesian hot spring.</title>
        <authorList>
            <person name="Kusuma A.B."/>
            <person name="Putra K.E."/>
            <person name="Nafisah S."/>
            <person name="Loh J."/>
            <person name="Nouioui I."/>
            <person name="Goodfellow M."/>
        </authorList>
    </citation>
    <scope>NUCLEOTIDE SEQUENCE</scope>
    <source>
        <strain evidence="2">CSCA 57</strain>
    </source>
</reference>
<comment type="caution">
    <text evidence="2">The sequence shown here is derived from an EMBL/GenBank/DDBJ whole genome shotgun (WGS) entry which is preliminary data.</text>
</comment>
<feature type="compositionally biased region" description="Polar residues" evidence="1">
    <location>
        <begin position="65"/>
        <end position="76"/>
    </location>
</feature>
<dbReference type="AlphaFoldDB" id="A0A941EUR6"/>
<evidence type="ECO:0000313" key="3">
    <source>
        <dbReference type="Proteomes" id="UP000675781"/>
    </source>
</evidence>
<keyword evidence="3" id="KW-1185">Reference proteome</keyword>
<evidence type="ECO:0000313" key="2">
    <source>
        <dbReference type="EMBL" id="MBR7838060.1"/>
    </source>
</evidence>
<evidence type="ECO:0008006" key="4">
    <source>
        <dbReference type="Google" id="ProtNLM"/>
    </source>
</evidence>
<protein>
    <recommendedName>
        <fullName evidence="4">DUF5666 domain-containing protein</fullName>
    </recommendedName>
</protein>
<evidence type="ECO:0000256" key="1">
    <source>
        <dbReference type="SAM" id="MobiDB-lite"/>
    </source>
</evidence>
<accession>A0A941EUR6</accession>
<dbReference type="RefSeq" id="WP_212532522.1">
    <property type="nucleotide sequence ID" value="NZ_JAGSOG010000253.1"/>
</dbReference>
<feature type="region of interest" description="Disordered" evidence="1">
    <location>
        <begin position="65"/>
        <end position="84"/>
    </location>
</feature>
<sequence>MKLTMRQAVVATVGVVAAGGLVLGGTEAFASSPGTSAAAVSVIPAADSPSSAAAKAACRQANQMTATPTAQASAAKTRSKTKQARRARIGCGGRFGGRKAGAGRLLNQGVHGQATVKGGDGTFSVQEWQTGKIASITGNTVTVTDASGTTWTWTVQSTTRYRVGALGAKKSGSTAKPSAGSLASLHTGDTVIVRGVQNGSANDATAVADTGTGS</sequence>
<proteinExistence type="predicted"/>
<organism evidence="2 3">
    <name type="scientific">Actinospica durhamensis</name>
    <dbReference type="NCBI Taxonomy" id="1508375"/>
    <lineage>
        <taxon>Bacteria</taxon>
        <taxon>Bacillati</taxon>
        <taxon>Actinomycetota</taxon>
        <taxon>Actinomycetes</taxon>
        <taxon>Catenulisporales</taxon>
        <taxon>Actinospicaceae</taxon>
        <taxon>Actinospica</taxon>
    </lineage>
</organism>
<dbReference type="Proteomes" id="UP000675781">
    <property type="component" value="Unassembled WGS sequence"/>
</dbReference>